<accession>A0A9W4FHP7</accession>
<reference evidence="1 2" key="1">
    <citation type="journal article" date="2019" name="Emerg. Microbes Infect.">
        <title>Comprehensive subspecies identification of 175 nontuberculous mycobacteria species based on 7547 genomic profiles.</title>
        <authorList>
            <person name="Matsumoto Y."/>
            <person name="Kinjo T."/>
            <person name="Motooka D."/>
            <person name="Nabeya D."/>
            <person name="Jung N."/>
            <person name="Uechi K."/>
            <person name="Horii T."/>
            <person name="Iida T."/>
            <person name="Fujita J."/>
            <person name="Nakamura S."/>
        </authorList>
    </citation>
    <scope>NUCLEOTIDE SEQUENCE [LARGE SCALE GENOMIC DNA]</scope>
    <source>
        <strain evidence="1 2">JCM 6399</strain>
    </source>
</reference>
<proteinExistence type="predicted"/>
<dbReference type="Proteomes" id="UP000465785">
    <property type="component" value="Chromosome"/>
</dbReference>
<organism evidence="1 2">
    <name type="scientific">Mycobacterium gallinarum</name>
    <dbReference type="NCBI Taxonomy" id="39689"/>
    <lineage>
        <taxon>Bacteria</taxon>
        <taxon>Bacillati</taxon>
        <taxon>Actinomycetota</taxon>
        <taxon>Actinomycetes</taxon>
        <taxon>Mycobacteriales</taxon>
        <taxon>Mycobacteriaceae</taxon>
        <taxon>Mycobacterium</taxon>
    </lineage>
</organism>
<sequence>MGHQSSFTALADLVEISPMYDRICVGAATFCTHLNPTLAATALAVKPVPEIDLEALWTSAHGYTVNDEDDDDPVVVQTAPVSRR</sequence>
<gene>
    <name evidence="1" type="ORF">MGALJ_52610</name>
</gene>
<protein>
    <submittedName>
        <fullName evidence="1">Uncharacterized protein</fullName>
    </submittedName>
</protein>
<evidence type="ECO:0000313" key="1">
    <source>
        <dbReference type="EMBL" id="BBY95592.1"/>
    </source>
</evidence>
<dbReference type="AlphaFoldDB" id="A0A9W4FHP7"/>
<keyword evidence="2" id="KW-1185">Reference proteome</keyword>
<dbReference type="EMBL" id="AP022601">
    <property type="protein sequence ID" value="BBY95592.1"/>
    <property type="molecule type" value="Genomic_DNA"/>
</dbReference>
<dbReference type="KEGG" id="mgau:MGALJ_52610"/>
<name>A0A9W4FHP7_9MYCO</name>
<evidence type="ECO:0000313" key="2">
    <source>
        <dbReference type="Proteomes" id="UP000465785"/>
    </source>
</evidence>